<reference evidence="1 2" key="1">
    <citation type="journal article" date="2015" name="Proc. Natl. Acad. Sci. U.S.A.">
        <title>The resurrection genome of Boea hygrometrica: A blueprint for survival of dehydration.</title>
        <authorList>
            <person name="Xiao L."/>
            <person name="Yang G."/>
            <person name="Zhang L."/>
            <person name="Yang X."/>
            <person name="Zhao S."/>
            <person name="Ji Z."/>
            <person name="Zhou Q."/>
            <person name="Hu M."/>
            <person name="Wang Y."/>
            <person name="Chen M."/>
            <person name="Xu Y."/>
            <person name="Jin H."/>
            <person name="Xiao X."/>
            <person name="Hu G."/>
            <person name="Bao F."/>
            <person name="Hu Y."/>
            <person name="Wan P."/>
            <person name="Li L."/>
            <person name="Deng X."/>
            <person name="Kuang T."/>
            <person name="Xiang C."/>
            <person name="Zhu J.K."/>
            <person name="Oliver M.J."/>
            <person name="He Y."/>
        </authorList>
    </citation>
    <scope>NUCLEOTIDE SEQUENCE [LARGE SCALE GENOMIC DNA]</scope>
    <source>
        <strain evidence="2">cv. XS01</strain>
    </source>
</reference>
<dbReference type="Proteomes" id="UP000250235">
    <property type="component" value="Unassembled WGS sequence"/>
</dbReference>
<protein>
    <submittedName>
        <fullName evidence="1">Uncharacterized protein</fullName>
    </submittedName>
</protein>
<dbReference type="AlphaFoldDB" id="A0A2Z6ZQA8"/>
<sequence length="78" mass="9047">MWKCDIKARQLFNEPNHTNPMLANRSPIVHAARHKLLDSGEPLMSRVLPIQFLEMKEYVSSILRLLSRCISLDIDSRT</sequence>
<evidence type="ECO:0000313" key="1">
    <source>
        <dbReference type="EMBL" id="KZT75215.1"/>
    </source>
</evidence>
<gene>
    <name evidence="1" type="ORF">F511_47760</name>
</gene>
<proteinExistence type="predicted"/>
<keyword evidence="2" id="KW-1185">Reference proteome</keyword>
<evidence type="ECO:0000313" key="2">
    <source>
        <dbReference type="Proteomes" id="UP000250235"/>
    </source>
</evidence>
<organism evidence="1 2">
    <name type="scientific">Dorcoceras hygrometricum</name>
    <dbReference type="NCBI Taxonomy" id="472368"/>
    <lineage>
        <taxon>Eukaryota</taxon>
        <taxon>Viridiplantae</taxon>
        <taxon>Streptophyta</taxon>
        <taxon>Embryophyta</taxon>
        <taxon>Tracheophyta</taxon>
        <taxon>Spermatophyta</taxon>
        <taxon>Magnoliopsida</taxon>
        <taxon>eudicotyledons</taxon>
        <taxon>Gunneridae</taxon>
        <taxon>Pentapetalae</taxon>
        <taxon>asterids</taxon>
        <taxon>lamiids</taxon>
        <taxon>Lamiales</taxon>
        <taxon>Gesneriaceae</taxon>
        <taxon>Didymocarpoideae</taxon>
        <taxon>Trichosporeae</taxon>
        <taxon>Loxocarpinae</taxon>
        <taxon>Dorcoceras</taxon>
    </lineage>
</organism>
<accession>A0A2Z6ZQA8</accession>
<name>A0A2Z6ZQA8_9LAMI</name>
<dbReference type="EMBL" id="KV346760">
    <property type="protein sequence ID" value="KZT75215.1"/>
    <property type="molecule type" value="Genomic_DNA"/>
</dbReference>